<feature type="domain" description="Pseudouridine synthase I TruA alpha/beta" evidence="5">
    <location>
        <begin position="461"/>
        <end position="568"/>
    </location>
</feature>
<dbReference type="NCBIfam" id="TIGR00071">
    <property type="entry name" value="hisT_truA"/>
    <property type="match status" value="1"/>
</dbReference>
<feature type="region of interest" description="Disordered" evidence="4">
    <location>
        <begin position="332"/>
        <end position="427"/>
    </location>
</feature>
<keyword evidence="7" id="KW-1185">Reference proteome</keyword>
<keyword evidence="2" id="KW-0819">tRNA processing</keyword>
<feature type="compositionally biased region" description="Low complexity" evidence="4">
    <location>
        <begin position="366"/>
        <end position="391"/>
    </location>
</feature>
<feature type="compositionally biased region" description="Acidic residues" evidence="4">
    <location>
        <begin position="653"/>
        <end position="666"/>
    </location>
</feature>
<sequence>MASEDNTHEQTSSNAAPTSTNISEAGVSVANPVHSEATPAGSNSKDQRSGSDRGRGGDRGGRGSGRGQDRGRNKRKNAGKDDRGGPVNRRERNGEWQERKRRRINEDGTAAAEGEPEHSYMSIPFPEAEIAAEERRPKRKVAVLIGYSGTGYHGLQINHKDKTVEGDIFAALVAAKAISKANADDPRKSSFVRCARTDKGVHAAGNMISLKLIIEDPDVVKKINDVLPPQIRVWGIHRTNNAFSCYQACDSRWYEYLMPSYCLLPPHPESFLGKKVLEAVKEKGVEENYAKRLGEVKDYWKEVEENDIKPILDSLEPRIRDAVVKRIHASEKAVAAKEESTGPSAAGDASGEKAEDQLEECTIMKASDGAAEGTSSTTAKATKPTTSATAGEDSTVAADLASAPGEPEGTATTEEGKAGAESKPKELSPVEAALRQIKTAYVAAKRRYRASPERIAQLQQALDQYVGTRNFHNYTIQKSHDDPSAKRTIKSFVADPQPIQINDTQWLSLKVHGQSFMMHQIRKMVGMAVLATRCGAPLSVVSESYGPARISIPKAPGLGLLLERPVFDNYNRRAVDNLGLEPLDFGNYELQIREFKDHYIYRHIFELEEKENSFHSFFHQIDNFKSDYFLWATAGGIDAAQKRVGMQGVPKELEDELGNEGEDPEEVMARDI</sequence>
<dbReference type="Pfam" id="PF01416">
    <property type="entry name" value="PseudoU_synth_1"/>
    <property type="match status" value="1"/>
</dbReference>
<feature type="region of interest" description="Disordered" evidence="4">
    <location>
        <begin position="1"/>
        <end position="123"/>
    </location>
</feature>
<protein>
    <recommendedName>
        <fullName evidence="5">Pseudouridine synthase I TruA alpha/beta domain-containing protein</fullName>
    </recommendedName>
</protein>
<proteinExistence type="inferred from homology"/>
<feature type="compositionally biased region" description="Basic and acidic residues" evidence="4">
    <location>
        <begin position="414"/>
        <end position="427"/>
    </location>
</feature>
<evidence type="ECO:0000313" key="7">
    <source>
        <dbReference type="Proteomes" id="UP000294003"/>
    </source>
</evidence>
<dbReference type="InterPro" id="IPR020097">
    <property type="entry name" value="PsdUridine_synth_TruA_a/b_dom"/>
</dbReference>
<evidence type="ECO:0000259" key="5">
    <source>
        <dbReference type="Pfam" id="PF01416"/>
    </source>
</evidence>
<dbReference type="InterPro" id="IPR020095">
    <property type="entry name" value="PsdUridine_synth_TruA_C"/>
</dbReference>
<dbReference type="SUPFAM" id="SSF55120">
    <property type="entry name" value="Pseudouridine synthase"/>
    <property type="match status" value="1"/>
</dbReference>
<dbReference type="InterPro" id="IPR020103">
    <property type="entry name" value="PsdUridine_synth_cat_dom_sf"/>
</dbReference>
<dbReference type="InterPro" id="IPR020094">
    <property type="entry name" value="TruA/RsuA/RluB/E/F_N"/>
</dbReference>
<comment type="similarity">
    <text evidence="1">Belongs to the tRNA pseudouridine synthase TruA family.</text>
</comment>
<dbReference type="Gene3D" id="3.30.70.660">
    <property type="entry name" value="Pseudouridine synthase I, catalytic domain, C-terminal subdomain"/>
    <property type="match status" value="1"/>
</dbReference>
<name>A0ABY0H0T6_9PEZI</name>
<keyword evidence="3" id="KW-0413">Isomerase</keyword>
<evidence type="ECO:0000256" key="4">
    <source>
        <dbReference type="SAM" id="MobiDB-lite"/>
    </source>
</evidence>
<evidence type="ECO:0000256" key="1">
    <source>
        <dbReference type="ARBA" id="ARBA00009375"/>
    </source>
</evidence>
<dbReference type="InterPro" id="IPR041708">
    <property type="entry name" value="PUS1/PUS2-like"/>
</dbReference>
<dbReference type="CDD" id="cd02568">
    <property type="entry name" value="PseudoU_synth_PUS1_PUS2"/>
    <property type="match status" value="1"/>
</dbReference>
<feature type="compositionally biased region" description="Basic and acidic residues" evidence="4">
    <location>
        <begin position="78"/>
        <end position="98"/>
    </location>
</feature>
<feature type="compositionally biased region" description="Basic and acidic residues" evidence="4">
    <location>
        <begin position="45"/>
        <end position="71"/>
    </location>
</feature>
<feature type="region of interest" description="Disordered" evidence="4">
    <location>
        <begin position="653"/>
        <end position="672"/>
    </location>
</feature>
<dbReference type="InterPro" id="IPR001406">
    <property type="entry name" value="PsdUridine_synth_TruA"/>
</dbReference>
<dbReference type="Proteomes" id="UP000294003">
    <property type="component" value="Unassembled WGS sequence"/>
</dbReference>
<gene>
    <name evidence="6" type="ORF">DL762_006858</name>
</gene>
<feature type="compositionally biased region" description="Low complexity" evidence="4">
    <location>
        <begin position="403"/>
        <end position="413"/>
    </location>
</feature>
<dbReference type="PANTHER" id="PTHR11142:SF4">
    <property type="entry name" value="PSEUDOURIDYLATE SYNTHASE 1 HOMOLOG"/>
    <property type="match status" value="1"/>
</dbReference>
<evidence type="ECO:0000256" key="2">
    <source>
        <dbReference type="ARBA" id="ARBA00022694"/>
    </source>
</evidence>
<evidence type="ECO:0000256" key="3">
    <source>
        <dbReference type="ARBA" id="ARBA00023235"/>
    </source>
</evidence>
<accession>A0ABY0H0T6</accession>
<dbReference type="Gene3D" id="3.30.70.580">
    <property type="entry name" value="Pseudouridine synthase I, catalytic domain, N-terminal subdomain"/>
    <property type="match status" value="1"/>
</dbReference>
<feature type="compositionally biased region" description="Polar residues" evidence="4">
    <location>
        <begin position="9"/>
        <end position="23"/>
    </location>
</feature>
<dbReference type="PANTHER" id="PTHR11142">
    <property type="entry name" value="PSEUDOURIDYLATE SYNTHASE"/>
    <property type="match status" value="1"/>
</dbReference>
<organism evidence="6 7">
    <name type="scientific">Monosporascus cannonballus</name>
    <dbReference type="NCBI Taxonomy" id="155416"/>
    <lineage>
        <taxon>Eukaryota</taxon>
        <taxon>Fungi</taxon>
        <taxon>Dikarya</taxon>
        <taxon>Ascomycota</taxon>
        <taxon>Pezizomycotina</taxon>
        <taxon>Sordariomycetes</taxon>
        <taxon>Xylariomycetidae</taxon>
        <taxon>Xylariales</taxon>
        <taxon>Xylariales incertae sedis</taxon>
        <taxon>Monosporascus</taxon>
    </lineage>
</organism>
<dbReference type="EMBL" id="QJNS01000235">
    <property type="protein sequence ID" value="RYO81926.1"/>
    <property type="molecule type" value="Genomic_DNA"/>
</dbReference>
<comment type="caution">
    <text evidence="6">The sequence shown here is derived from an EMBL/GenBank/DDBJ whole genome shotgun (WGS) entry which is preliminary data.</text>
</comment>
<reference evidence="6 7" key="1">
    <citation type="submission" date="2018-06" db="EMBL/GenBank/DDBJ databases">
        <title>Complete Genomes of Monosporascus.</title>
        <authorList>
            <person name="Robinson A.J."/>
            <person name="Natvig D.O."/>
        </authorList>
    </citation>
    <scope>NUCLEOTIDE SEQUENCE [LARGE SCALE GENOMIC DNA]</scope>
    <source>
        <strain evidence="6 7">CBS 609.92</strain>
    </source>
</reference>
<evidence type="ECO:0000313" key="6">
    <source>
        <dbReference type="EMBL" id="RYO81926.1"/>
    </source>
</evidence>